<reference evidence="1 2" key="1">
    <citation type="submission" date="2018-12" db="EMBL/GenBank/DDBJ databases">
        <title>Bacillus ochoae sp. nov., Paenibacillus whitsoniae sp. nov., Paenibacillus spiritus sp. nov. Isolated from the Mars Exploration Rover during spacecraft assembly.</title>
        <authorList>
            <person name="Seuylemezian A."/>
            <person name="Vaishampayan P."/>
        </authorList>
    </citation>
    <scope>NUCLEOTIDE SEQUENCE [LARGE SCALE GENOMIC DNA]</scope>
    <source>
        <strain evidence="1 2">MER 54</strain>
    </source>
</reference>
<dbReference type="OrthoDB" id="9794294at2"/>
<evidence type="ECO:0000313" key="1">
    <source>
        <dbReference type="EMBL" id="RTE08543.1"/>
    </source>
</evidence>
<dbReference type="EMBL" id="RXHU01000049">
    <property type="protein sequence ID" value="RTE08543.1"/>
    <property type="molecule type" value="Genomic_DNA"/>
</dbReference>
<name>A0A430JBW7_9BACL</name>
<dbReference type="RefSeq" id="WP_126142442.1">
    <property type="nucleotide sequence ID" value="NZ_RXHU01000049.1"/>
</dbReference>
<gene>
    <name evidence="1" type="ORF">EJQ19_17070</name>
</gene>
<dbReference type="Proteomes" id="UP000276128">
    <property type="component" value="Unassembled WGS sequence"/>
</dbReference>
<comment type="caution">
    <text evidence="1">The sequence shown here is derived from an EMBL/GenBank/DDBJ whole genome shotgun (WGS) entry which is preliminary data.</text>
</comment>
<protein>
    <submittedName>
        <fullName evidence="1">N-acetylmuramoyl-L-alanine amidase</fullName>
    </submittedName>
</protein>
<proteinExistence type="predicted"/>
<keyword evidence="2" id="KW-1185">Reference proteome</keyword>
<accession>A0A430JBW7</accession>
<evidence type="ECO:0000313" key="2">
    <source>
        <dbReference type="Proteomes" id="UP000276128"/>
    </source>
</evidence>
<dbReference type="AlphaFoldDB" id="A0A430JBW7"/>
<sequence>MLSVEDANVIISFLSAAYFATDDPEARAEFHRLANEVRKASGQQPE</sequence>
<organism evidence="1 2">
    <name type="scientific">Paenibacillus whitsoniae</name>
    <dbReference type="NCBI Taxonomy" id="2496558"/>
    <lineage>
        <taxon>Bacteria</taxon>
        <taxon>Bacillati</taxon>
        <taxon>Bacillota</taxon>
        <taxon>Bacilli</taxon>
        <taxon>Bacillales</taxon>
        <taxon>Paenibacillaceae</taxon>
        <taxon>Paenibacillus</taxon>
    </lineage>
</organism>